<feature type="compositionally biased region" description="Polar residues" evidence="1">
    <location>
        <begin position="13"/>
        <end position="35"/>
    </location>
</feature>
<dbReference type="Proteomes" id="UP000566819">
    <property type="component" value="Unassembled WGS sequence"/>
</dbReference>
<feature type="region of interest" description="Disordered" evidence="1">
    <location>
        <begin position="1"/>
        <end position="89"/>
    </location>
</feature>
<evidence type="ECO:0000313" key="2">
    <source>
        <dbReference type="EMBL" id="KAF4638014.1"/>
    </source>
</evidence>
<protein>
    <submittedName>
        <fullName evidence="2">Uncharacterized protein</fullName>
    </submittedName>
</protein>
<evidence type="ECO:0000313" key="3">
    <source>
        <dbReference type="Proteomes" id="UP000566819"/>
    </source>
</evidence>
<dbReference type="AlphaFoldDB" id="A0A8H4RXV9"/>
<proteinExistence type="predicted"/>
<comment type="caution">
    <text evidence="2">The sequence shown here is derived from an EMBL/GenBank/DDBJ whole genome shotgun (WGS) entry which is preliminary data.</text>
</comment>
<evidence type="ECO:0000256" key="1">
    <source>
        <dbReference type="SAM" id="MobiDB-lite"/>
    </source>
</evidence>
<keyword evidence="3" id="KW-1185">Reference proteome</keyword>
<gene>
    <name evidence="2" type="ORF">G7Y89_g56</name>
</gene>
<feature type="compositionally biased region" description="Polar residues" evidence="1">
    <location>
        <begin position="70"/>
        <end position="87"/>
    </location>
</feature>
<name>A0A8H4RXV9_9HELO</name>
<reference evidence="2 3" key="1">
    <citation type="submission" date="2020-03" db="EMBL/GenBank/DDBJ databases">
        <title>Draft Genome Sequence of Cudoniella acicularis.</title>
        <authorList>
            <person name="Buettner E."/>
            <person name="Kellner H."/>
        </authorList>
    </citation>
    <scope>NUCLEOTIDE SEQUENCE [LARGE SCALE GENOMIC DNA]</scope>
    <source>
        <strain evidence="2 3">DSM 108380</strain>
    </source>
</reference>
<dbReference type="EMBL" id="JAAMPI010000002">
    <property type="protein sequence ID" value="KAF4638014.1"/>
    <property type="molecule type" value="Genomic_DNA"/>
</dbReference>
<accession>A0A8H4RXV9</accession>
<sequence length="210" mass="22669">MSPATPIHHRQRNPSSSAPVPSTVKNPTSGNTSEIPETDKTDPIKDSNLTALDIQDFTTNEMGAQRAKAQRTTSSGTPTYIASSSDTDSTHLAELPDKIKLTTHGFGSDAIYTTNPDQPTLSKIPVPIQAPMDGLMYHLGPLSLLDADFRRNGETSGVSGGPQVYDQVGKAELLHISSWTSEDIVLNPNDSESTLRKTRYDTKLDGSFDL</sequence>
<organism evidence="2 3">
    <name type="scientific">Cudoniella acicularis</name>
    <dbReference type="NCBI Taxonomy" id="354080"/>
    <lineage>
        <taxon>Eukaryota</taxon>
        <taxon>Fungi</taxon>
        <taxon>Dikarya</taxon>
        <taxon>Ascomycota</taxon>
        <taxon>Pezizomycotina</taxon>
        <taxon>Leotiomycetes</taxon>
        <taxon>Helotiales</taxon>
        <taxon>Tricladiaceae</taxon>
        <taxon>Cudoniella</taxon>
    </lineage>
</organism>